<dbReference type="InterPro" id="IPR006685">
    <property type="entry name" value="MscS_channel_2nd"/>
</dbReference>
<geneLocation type="plasmid" evidence="11 12">
    <name>unnamed1</name>
</geneLocation>
<feature type="transmembrane region" description="Helical" evidence="7">
    <location>
        <begin position="254"/>
        <end position="273"/>
    </location>
</feature>
<feature type="transmembrane region" description="Helical" evidence="7">
    <location>
        <begin position="523"/>
        <end position="544"/>
    </location>
</feature>
<dbReference type="InterPro" id="IPR052702">
    <property type="entry name" value="MscS-like_channel"/>
</dbReference>
<dbReference type="PANTHER" id="PTHR30347:SF1">
    <property type="entry name" value="MECHANOSENSITIVE CHANNEL MSCK"/>
    <property type="match status" value="1"/>
</dbReference>
<comment type="subcellular location">
    <subcellularLocation>
        <location evidence="1">Cell membrane</location>
        <topology evidence="1">Multi-pass membrane protein</topology>
    </subcellularLocation>
</comment>
<keyword evidence="8" id="KW-0732">Signal</keyword>
<feature type="transmembrane region" description="Helical" evidence="7">
    <location>
        <begin position="318"/>
        <end position="337"/>
    </location>
</feature>
<evidence type="ECO:0000256" key="6">
    <source>
        <dbReference type="ARBA" id="ARBA00023136"/>
    </source>
</evidence>
<keyword evidence="5 7" id="KW-1133">Transmembrane helix</keyword>
<accession>A0ABY7LX98</accession>
<reference evidence="11 12" key="1">
    <citation type="submission" date="2022-12" db="EMBL/GenBank/DDBJ databases">
        <title>Hymenobacter canadensis sp. nov. isolated from lake water of the Cambridge Bay, Canada.</title>
        <authorList>
            <person name="Kim W.H."/>
            <person name="Lee Y.M."/>
        </authorList>
    </citation>
    <scope>NUCLEOTIDE SEQUENCE [LARGE SCALE GENOMIC DNA]</scope>
    <source>
        <strain evidence="11 12">PAMC 29467</strain>
        <plasmid evidence="11 12">unnamed1</plasmid>
    </source>
</reference>
<proteinExistence type="inferred from homology"/>
<feature type="transmembrane region" description="Helical" evidence="7">
    <location>
        <begin position="293"/>
        <end position="312"/>
    </location>
</feature>
<feature type="transmembrane region" description="Helical" evidence="7">
    <location>
        <begin position="599"/>
        <end position="628"/>
    </location>
</feature>
<feature type="transmembrane region" description="Helical" evidence="7">
    <location>
        <begin position="399"/>
        <end position="419"/>
    </location>
</feature>
<dbReference type="InterPro" id="IPR049278">
    <property type="entry name" value="MS_channel_C"/>
</dbReference>
<gene>
    <name evidence="11" type="ORF">O3303_19850</name>
</gene>
<evidence type="ECO:0000256" key="3">
    <source>
        <dbReference type="ARBA" id="ARBA00022475"/>
    </source>
</evidence>
<feature type="transmembrane region" description="Helical" evidence="7">
    <location>
        <begin position="573"/>
        <end position="593"/>
    </location>
</feature>
<dbReference type="EMBL" id="CP114768">
    <property type="protein sequence ID" value="WBA44146.1"/>
    <property type="molecule type" value="Genomic_DNA"/>
</dbReference>
<keyword evidence="3" id="KW-1003">Cell membrane</keyword>
<name>A0ABY7LX98_9BACT</name>
<evidence type="ECO:0000256" key="4">
    <source>
        <dbReference type="ARBA" id="ARBA00022692"/>
    </source>
</evidence>
<dbReference type="InterPro" id="IPR011066">
    <property type="entry name" value="MscS_channel_C_sf"/>
</dbReference>
<dbReference type="InterPro" id="IPR023408">
    <property type="entry name" value="MscS_beta-dom_sf"/>
</dbReference>
<evidence type="ECO:0000256" key="2">
    <source>
        <dbReference type="ARBA" id="ARBA00008017"/>
    </source>
</evidence>
<sequence length="773" mass="85153">MLLLFLAGLLPFYGSAQPASRPPVQALAADTGVLDPSTEVEAAYLTLGRLNASSRRVADTEDVEQQLPVIEANLQTIYHNLTQYGNALNARQLLTFQILLKDMRHDLTTWRTTLTGSGRQLADMQQQLNQMGERLSRVAIAPATPGQAVLSQTLGSIRRKQARTSARVQQQHLGVSALQNRVSGNYVHLLELEDNVAVALRQLGQRSRQPDAEPLPRASATDAGEQAKISQLVSQLYADQRQLLTYYFHQHGGGWGWMLAIGGLFFGWVYRNFRRADQVAPETALDQQALTHLRPWPVAGTLVVVLTLAPFFDLQAPAGYIDLLQFLLLATLTFHLARSWPRPLYGRWLLFTGLFFGLSYAYAVPLPGPGLRWLTLALHLAAAALGAVWARRLRPGPELAWFVGPVLWLSVALHLAAATANGVGYLGVAKLISGAAIYGVLQIIALSTFIRLITQALHLQMQRSRLASGASARFNFDLIERQLHTLLSGVVLVLWLVVFLTNLNLFSTLYGVVHYLLTTPFQVGSATFSLLNLVLSGGIVFLTFQVQQYVGYFFGEADDEFQSNQERKGSKMLVIRLVVFATGFLLAVLVSGLPLDKIALVFGALSVGIGLGLQGIVNNLVSGVILIFERPFQVGDYIEVAGKTGRVKDIGIRSSKLISMAGSEIIMPNGDLLAGHVINWTLSNNHMRVELDLKLAPNTDLERARQLISEEVLSNRSALQQLPPEILLRGINGQVYDLKVLFWINNIRQEQLIKSEILASIHKRLTEEGILLN</sequence>
<feature type="transmembrane region" description="Helical" evidence="7">
    <location>
        <begin position="370"/>
        <end position="390"/>
    </location>
</feature>
<evidence type="ECO:0000259" key="10">
    <source>
        <dbReference type="Pfam" id="PF21082"/>
    </source>
</evidence>
<evidence type="ECO:0000256" key="8">
    <source>
        <dbReference type="SAM" id="SignalP"/>
    </source>
</evidence>
<evidence type="ECO:0000313" key="12">
    <source>
        <dbReference type="Proteomes" id="UP001211005"/>
    </source>
</evidence>
<keyword evidence="12" id="KW-1185">Reference proteome</keyword>
<organism evidence="11 12">
    <name type="scientific">Hymenobacter canadensis</name>
    <dbReference type="NCBI Taxonomy" id="2999067"/>
    <lineage>
        <taxon>Bacteria</taxon>
        <taxon>Pseudomonadati</taxon>
        <taxon>Bacteroidota</taxon>
        <taxon>Cytophagia</taxon>
        <taxon>Cytophagales</taxon>
        <taxon>Hymenobacteraceae</taxon>
        <taxon>Hymenobacter</taxon>
    </lineage>
</organism>
<keyword evidence="6 7" id="KW-0472">Membrane</keyword>
<dbReference type="Proteomes" id="UP001211005">
    <property type="component" value="Plasmid unnamed1"/>
</dbReference>
<dbReference type="Gene3D" id="2.30.30.60">
    <property type="match status" value="1"/>
</dbReference>
<feature type="signal peptide" evidence="8">
    <location>
        <begin position="1"/>
        <end position="16"/>
    </location>
</feature>
<dbReference type="PANTHER" id="PTHR30347">
    <property type="entry name" value="POTASSIUM CHANNEL RELATED"/>
    <property type="match status" value="1"/>
</dbReference>
<evidence type="ECO:0000313" key="11">
    <source>
        <dbReference type="EMBL" id="WBA44146.1"/>
    </source>
</evidence>
<dbReference type="InterPro" id="IPR010920">
    <property type="entry name" value="LSM_dom_sf"/>
</dbReference>
<dbReference type="Gene3D" id="3.30.70.100">
    <property type="match status" value="1"/>
</dbReference>
<feature type="chain" id="PRO_5046880529" evidence="8">
    <location>
        <begin position="17"/>
        <end position="773"/>
    </location>
</feature>
<feature type="domain" description="Mechanosensitive ion channel MscS" evidence="9">
    <location>
        <begin position="616"/>
        <end position="681"/>
    </location>
</feature>
<feature type="domain" description="Mechanosensitive ion channel MscS C-terminal" evidence="10">
    <location>
        <begin position="690"/>
        <end position="770"/>
    </location>
</feature>
<evidence type="ECO:0000256" key="1">
    <source>
        <dbReference type="ARBA" id="ARBA00004651"/>
    </source>
</evidence>
<keyword evidence="4 7" id="KW-0812">Transmembrane</keyword>
<evidence type="ECO:0000256" key="5">
    <source>
        <dbReference type="ARBA" id="ARBA00022989"/>
    </source>
</evidence>
<dbReference type="Gene3D" id="1.10.287.1260">
    <property type="match status" value="1"/>
</dbReference>
<feature type="transmembrane region" description="Helical" evidence="7">
    <location>
        <begin position="483"/>
        <end position="503"/>
    </location>
</feature>
<dbReference type="SUPFAM" id="SSF82689">
    <property type="entry name" value="Mechanosensitive channel protein MscS (YggB), C-terminal domain"/>
    <property type="match status" value="1"/>
</dbReference>
<dbReference type="RefSeq" id="WP_269562178.1">
    <property type="nucleotide sequence ID" value="NZ_CP114768.1"/>
</dbReference>
<evidence type="ECO:0000256" key="7">
    <source>
        <dbReference type="SAM" id="Phobius"/>
    </source>
</evidence>
<dbReference type="SUPFAM" id="SSF50182">
    <property type="entry name" value="Sm-like ribonucleoproteins"/>
    <property type="match status" value="1"/>
</dbReference>
<comment type="similarity">
    <text evidence="2">Belongs to the MscS (TC 1.A.23) family.</text>
</comment>
<evidence type="ECO:0000259" key="9">
    <source>
        <dbReference type="Pfam" id="PF00924"/>
    </source>
</evidence>
<keyword evidence="11" id="KW-0614">Plasmid</keyword>
<feature type="transmembrane region" description="Helical" evidence="7">
    <location>
        <begin position="431"/>
        <end position="453"/>
    </location>
</feature>
<feature type="transmembrane region" description="Helical" evidence="7">
    <location>
        <begin position="344"/>
        <end position="364"/>
    </location>
</feature>
<protein>
    <submittedName>
        <fullName evidence="11">Mechanosensitive ion channel</fullName>
    </submittedName>
</protein>
<dbReference type="Pfam" id="PF21082">
    <property type="entry name" value="MS_channel_3rd"/>
    <property type="match status" value="1"/>
</dbReference>
<dbReference type="Pfam" id="PF00924">
    <property type="entry name" value="MS_channel_2nd"/>
    <property type="match status" value="1"/>
</dbReference>